<dbReference type="InterPro" id="IPR013783">
    <property type="entry name" value="Ig-like_fold"/>
</dbReference>
<evidence type="ECO:0000313" key="3">
    <source>
        <dbReference type="EMBL" id="QPS84834.1"/>
    </source>
</evidence>
<reference evidence="4 5" key="1">
    <citation type="submission" date="2016-10" db="EMBL/GenBank/DDBJ databases">
        <authorList>
            <person name="de Groot N.N."/>
        </authorList>
    </citation>
    <scope>NUCLEOTIDE SEQUENCE [LARGE SCALE GENOMIC DNA]</scope>
    <source>
        <strain evidence="4 5">LMG 24775</strain>
    </source>
</reference>
<dbReference type="Proteomes" id="UP000183417">
    <property type="component" value="Unassembled WGS sequence"/>
</dbReference>
<dbReference type="KEGG" id="dla:I6G47_32285"/>
<gene>
    <name evidence="3" type="ORF">I6G47_32285</name>
    <name evidence="4" type="ORF">SAMN05421547_108209</name>
</gene>
<dbReference type="SMART" id="SM00060">
    <property type="entry name" value="FN3"/>
    <property type="match status" value="2"/>
</dbReference>
<evidence type="ECO:0000259" key="2">
    <source>
        <dbReference type="SMART" id="SM00060"/>
    </source>
</evidence>
<dbReference type="Proteomes" id="UP000595064">
    <property type="component" value="Plasmid unnamed"/>
</dbReference>
<dbReference type="RefSeq" id="WP_143044581.1">
    <property type="nucleotide sequence ID" value="NZ_CP065749.1"/>
</dbReference>
<feature type="domain" description="Fibronectin type-III" evidence="2">
    <location>
        <begin position="231"/>
        <end position="302"/>
    </location>
</feature>
<keyword evidence="1" id="KW-1133">Transmembrane helix</keyword>
<keyword evidence="6" id="KW-1185">Reference proteome</keyword>
<evidence type="ECO:0000313" key="6">
    <source>
        <dbReference type="Proteomes" id="UP000595064"/>
    </source>
</evidence>
<dbReference type="EMBL" id="FNPE01000008">
    <property type="protein sequence ID" value="SDY84845.1"/>
    <property type="molecule type" value="Genomic_DNA"/>
</dbReference>
<organism evidence="4 5">
    <name type="scientific">Delftia lacustris</name>
    <dbReference type="NCBI Taxonomy" id="558537"/>
    <lineage>
        <taxon>Bacteria</taxon>
        <taxon>Pseudomonadati</taxon>
        <taxon>Pseudomonadota</taxon>
        <taxon>Betaproteobacteria</taxon>
        <taxon>Burkholderiales</taxon>
        <taxon>Comamonadaceae</taxon>
        <taxon>Delftia</taxon>
    </lineage>
</organism>
<dbReference type="InterPro" id="IPR003961">
    <property type="entry name" value="FN3_dom"/>
</dbReference>
<evidence type="ECO:0000313" key="4">
    <source>
        <dbReference type="EMBL" id="SDY84845.1"/>
    </source>
</evidence>
<geneLocation type="plasmid" evidence="3 6">
    <name>unnamed</name>
</geneLocation>
<dbReference type="SUPFAM" id="SSF49265">
    <property type="entry name" value="Fibronectin type III"/>
    <property type="match status" value="1"/>
</dbReference>
<dbReference type="AlphaFoldDB" id="A0A1H3N8P0"/>
<name>A0A1H3N8P0_9BURK</name>
<keyword evidence="1" id="KW-0472">Membrane</keyword>
<keyword evidence="3" id="KW-0614">Plasmid</keyword>
<dbReference type="Gene3D" id="2.60.40.10">
    <property type="entry name" value="Immunoglobulins"/>
    <property type="match status" value="2"/>
</dbReference>
<dbReference type="GeneID" id="94689079"/>
<accession>A0A1H3N8P0</accession>
<reference evidence="3 6" key="2">
    <citation type="submission" date="2020-12" db="EMBL/GenBank/DDBJ databases">
        <title>FDA dAtabase for Regulatory Grade micrObial Sequences (FDA-ARGOS): Supporting development and validation of Infectious Disease Dx tests.</title>
        <authorList>
            <person name="Sproer C."/>
            <person name="Gronow S."/>
            <person name="Severitt S."/>
            <person name="Schroder I."/>
            <person name="Tallon L."/>
            <person name="Sadzewicz L."/>
            <person name="Zhao X."/>
            <person name="Boylan J."/>
            <person name="Ott S."/>
            <person name="Bowen H."/>
            <person name="Vavikolanu K."/>
            <person name="Mehta A."/>
            <person name="Aluvathingal J."/>
            <person name="Nadendla S."/>
            <person name="Lowell S."/>
            <person name="Myers T."/>
            <person name="Yan Y."/>
            <person name="Sichtig H."/>
        </authorList>
    </citation>
    <scope>NUCLEOTIDE SEQUENCE [LARGE SCALE GENOMIC DNA]</scope>
    <source>
        <strain evidence="3 6">FDAARGOS_890</strain>
        <plasmid evidence="3 6">unnamed</plasmid>
    </source>
</reference>
<feature type="transmembrane region" description="Helical" evidence="1">
    <location>
        <begin position="29"/>
        <end position="49"/>
    </location>
</feature>
<dbReference type="CDD" id="cd00063">
    <property type="entry name" value="FN3"/>
    <property type="match status" value="1"/>
</dbReference>
<protein>
    <recommendedName>
        <fullName evidence="2">Fibronectin type-III domain-containing protein</fullName>
    </recommendedName>
</protein>
<dbReference type="Gene3D" id="2.60.40.3760">
    <property type="match status" value="1"/>
</dbReference>
<sequence length="969" mass="101840">MSFQARAPAYTIAHRYWLFELLSAGMRNFLILVMLSLFVISSYAGTAYVRNNSTFTLELTAQNDGAVFGGTGDGTKITLAPGASQSVSHSKTSDGLMVRHKYTIDVGQLCSRFSTTSFADAQSKPCEERDGAMLGGGYTYSTGGTPDSSPRYLGYQTLYIIYENKVNNCAAATVAWGPAGICKATLGVGQPNAVVAISNIAAGVVGDGTATCRVPNGWSVTGSCAASMVQPAAIAATQGTLVGKIQVTWGAVEGASGYELSYRRQPEDNWTSLVANSGYILNTTDESIFEFRVRATNAAGAGEWSGVAKGFIIPQIMPVFVSQSAPENVRAGSTFIVPQTWKNTGYTTWTSDGKFYLAQASGSGNFGDGKAIFPGNVTQNSNATSQVSLVAPSAPGVYVLSRQFYKDGTPYGSPSTPVNIRVWGDATCSGLTVNKAYLYDINGTVSVQFAANNQTTAVVAKVWSEVTGELDSRLYNPTTVAGVYKFDVPLSNHGGRIGTYRVKVDVSNMVTLSSCEVTFELRPLEKPIVQLQALIGTGPGSNSFVVGQTDAEAFLKVSVTRTEGLPMLLELAVVSGDYQIGGTSSLAAGAESVSMSVTRWRPGVWGTRGYLLRVKYADPAAADQGKNLEIPLDLILPPAGDTLALKFGLGHPLTASTIMGRAGSLPYNGAAQGSWVSKLGVQGGADLDSFLPMGEAGSRQHALDYNILYGKTLVGTARAVPPAGVSLLKPIEVTTVASVPTMPVKNLQATDGTLEDLVRVTWDAPADGAAGFTYDVYRDAELIQSGKSARVVDDVPPVRGQVYDYRVIASLNVAKSGEATDPGHMPSCRAARLVGASLNADMSAINGLIEQWPCLVSLAGTSAIDALSPLGLELQGAKSYKAFSVPVPLNLKDGPHVLHLGLASEGVVLNANRTYDMPFQLNRASIAVNDLTITYDGSPAKAGQDATSIGRFGLRMEGGSGIGFAEEVK</sequence>
<feature type="domain" description="Fibronectin type-III" evidence="2">
    <location>
        <begin position="740"/>
        <end position="817"/>
    </location>
</feature>
<evidence type="ECO:0000313" key="5">
    <source>
        <dbReference type="Proteomes" id="UP000183417"/>
    </source>
</evidence>
<dbReference type="EMBL" id="CP065749">
    <property type="protein sequence ID" value="QPS84834.1"/>
    <property type="molecule type" value="Genomic_DNA"/>
</dbReference>
<keyword evidence="1" id="KW-0812">Transmembrane</keyword>
<dbReference type="InterPro" id="IPR036116">
    <property type="entry name" value="FN3_sf"/>
</dbReference>
<evidence type="ECO:0000256" key="1">
    <source>
        <dbReference type="SAM" id="Phobius"/>
    </source>
</evidence>
<proteinExistence type="predicted"/>